<dbReference type="EMBL" id="BA000026">
    <property type="protein sequence ID" value="BAC44623.1"/>
    <property type="molecule type" value="Genomic_DNA"/>
</dbReference>
<protein>
    <submittedName>
        <fullName evidence="3">Uncharacterized protein</fullName>
    </submittedName>
</protein>
<dbReference type="RefSeq" id="WP_011077652.1">
    <property type="nucleotide sequence ID" value="NC_004432.1"/>
</dbReference>
<dbReference type="STRING" id="272633.gene:10731953"/>
<reference evidence="3 4" key="1">
    <citation type="journal article" date="2002" name="Nucleic Acids Res.">
        <title>The complete genomic sequence of Mycoplasma penetrans, an intracellular bacterial pathogen in humans.</title>
        <authorList>
            <person name="Sasaki Y."/>
            <person name="Ishikawa J."/>
            <person name="Yamashita A."/>
            <person name="Oshima K."/>
            <person name="Kenri T."/>
            <person name="Furuya K."/>
            <person name="Yoshino C."/>
            <person name="Horino A."/>
            <person name="Shiba T."/>
            <person name="Sasaki T."/>
            <person name="Hattori M."/>
        </authorList>
    </citation>
    <scope>NUCLEOTIDE SEQUENCE [LARGE SCALE GENOMIC DNA]</scope>
    <source>
        <strain evidence="3 4">HF-2</strain>
    </source>
</reference>
<feature type="transmembrane region" description="Helical" evidence="2">
    <location>
        <begin position="12"/>
        <end position="31"/>
    </location>
</feature>
<sequence length="222" mass="24187">MIFKKIRDLLISSLVIEIVAIALGLAAFYKIKSAFESQNIFEAVVNSYTNDYIALGLLGGFIVLSFIAFFLLPVIAACQYGSKLDVAHKGLRNLTVLTTPASFVFLPLVVILWPLLVLSGIIKSDLLYKRHRVVKNAKNDNKDAVKPQPSNSGNVVDLTAKEEQVEQPQNGMNGPIPVGPNGMPRPVPSNTGVYRPGQGAGLRPSSPNTIYVRDPNGFQRKI</sequence>
<dbReference type="KEGG" id="mpe:MYPE8310"/>
<dbReference type="HOGENOM" id="CLU_1244198_0_0_14"/>
<evidence type="ECO:0000256" key="1">
    <source>
        <dbReference type="SAM" id="MobiDB-lite"/>
    </source>
</evidence>
<evidence type="ECO:0000256" key="2">
    <source>
        <dbReference type="SAM" id="Phobius"/>
    </source>
</evidence>
<evidence type="ECO:0000313" key="4">
    <source>
        <dbReference type="Proteomes" id="UP000002522"/>
    </source>
</evidence>
<dbReference type="AlphaFoldDB" id="Q8EUT9"/>
<keyword evidence="2" id="KW-1133">Transmembrane helix</keyword>
<keyword evidence="2" id="KW-0812">Transmembrane</keyword>
<keyword evidence="4" id="KW-1185">Reference proteome</keyword>
<dbReference type="Proteomes" id="UP000002522">
    <property type="component" value="Chromosome"/>
</dbReference>
<evidence type="ECO:0000313" key="3">
    <source>
        <dbReference type="EMBL" id="BAC44623.1"/>
    </source>
</evidence>
<dbReference type="InParanoid" id="Q8EUT9"/>
<name>Q8EUT9_MALP2</name>
<feature type="transmembrane region" description="Helical" evidence="2">
    <location>
        <begin position="52"/>
        <end position="82"/>
    </location>
</feature>
<gene>
    <name evidence="3" type="ordered locus">MYPE8310</name>
</gene>
<organism evidence="3 4">
    <name type="scientific">Malacoplasma penetrans (strain HF-2)</name>
    <name type="common">Mycoplasma penetrans</name>
    <dbReference type="NCBI Taxonomy" id="272633"/>
    <lineage>
        <taxon>Bacteria</taxon>
        <taxon>Bacillati</taxon>
        <taxon>Mycoplasmatota</taxon>
        <taxon>Mycoplasmoidales</taxon>
        <taxon>Mycoplasmoidaceae</taxon>
        <taxon>Malacoplasma</taxon>
    </lineage>
</organism>
<accession>Q8EUT9</accession>
<proteinExistence type="predicted"/>
<keyword evidence="2" id="KW-0472">Membrane</keyword>
<feature type="transmembrane region" description="Helical" evidence="2">
    <location>
        <begin position="102"/>
        <end position="122"/>
    </location>
</feature>
<feature type="region of interest" description="Disordered" evidence="1">
    <location>
        <begin position="165"/>
        <end position="209"/>
    </location>
</feature>